<keyword evidence="1" id="KW-0328">Glycosyltransferase</keyword>
<keyword evidence="1" id="KW-0808">Transferase</keyword>
<protein>
    <submittedName>
        <fullName evidence="1">Phosphoribosyltransferase</fullName>
    </submittedName>
</protein>
<reference evidence="1 2" key="1">
    <citation type="submission" date="2024-09" db="EMBL/GenBank/DDBJ databases">
        <authorList>
            <person name="Sun Q."/>
            <person name="Mori K."/>
        </authorList>
    </citation>
    <scope>NUCLEOTIDE SEQUENCE [LARGE SCALE GENOMIC DNA]</scope>
    <source>
        <strain evidence="1 2">TBRC 1851</strain>
    </source>
</reference>
<gene>
    <name evidence="1" type="ORF">ACFHYQ_21100</name>
</gene>
<accession>A0ABV6U9D4</accession>
<dbReference type="SUPFAM" id="SSF53271">
    <property type="entry name" value="PRTase-like"/>
    <property type="match status" value="1"/>
</dbReference>
<dbReference type="Proteomes" id="UP001589870">
    <property type="component" value="Unassembled WGS sequence"/>
</dbReference>
<dbReference type="EMBL" id="JBHMQT010000044">
    <property type="protein sequence ID" value="MFC0864794.1"/>
    <property type="molecule type" value="Genomic_DNA"/>
</dbReference>
<dbReference type="InterPro" id="IPR029057">
    <property type="entry name" value="PRTase-like"/>
</dbReference>
<evidence type="ECO:0000313" key="2">
    <source>
        <dbReference type="Proteomes" id="UP001589870"/>
    </source>
</evidence>
<comment type="caution">
    <text evidence="1">The sequence shown here is derived from an EMBL/GenBank/DDBJ whole genome shotgun (WGS) entry which is preliminary data.</text>
</comment>
<dbReference type="GO" id="GO:0016757">
    <property type="term" value="F:glycosyltransferase activity"/>
    <property type="evidence" value="ECO:0007669"/>
    <property type="project" value="UniProtKB-KW"/>
</dbReference>
<keyword evidence="2" id="KW-1185">Reference proteome</keyword>
<organism evidence="1 2">
    <name type="scientific">Sphaerimonospora cavernae</name>
    <dbReference type="NCBI Taxonomy" id="1740611"/>
    <lineage>
        <taxon>Bacteria</taxon>
        <taxon>Bacillati</taxon>
        <taxon>Actinomycetota</taxon>
        <taxon>Actinomycetes</taxon>
        <taxon>Streptosporangiales</taxon>
        <taxon>Streptosporangiaceae</taxon>
        <taxon>Sphaerimonospora</taxon>
    </lineage>
</organism>
<dbReference type="Gene3D" id="3.40.50.2020">
    <property type="match status" value="1"/>
</dbReference>
<dbReference type="RefSeq" id="WP_394302854.1">
    <property type="nucleotide sequence ID" value="NZ_JBHMQT010000044.1"/>
</dbReference>
<dbReference type="CDD" id="cd06223">
    <property type="entry name" value="PRTases_typeI"/>
    <property type="match status" value="1"/>
</dbReference>
<evidence type="ECO:0000313" key="1">
    <source>
        <dbReference type="EMBL" id="MFC0864794.1"/>
    </source>
</evidence>
<name>A0ABV6U9D4_9ACTN</name>
<sequence>MSVPQPDADLRVIIRARLGAIMRNPTREPNVTCEVCAVPVERQYSRCYRCHQDLLNARVPVAQRVVPLTYAVYGEQSNSDMHRYKDPMPDLQRSRNASFQRVLLLVLGFALNHAECIDHVTGMPVTRLVTVPSLRGRPGRHPLALVSEALPLHWKRVDLQAVPGVPEDRRRTINPDHFLLPAPQEVRGQHVVILEDTWVQGGHAQSAAASVLRAGAAEVTVVAIARRIRLDSQRSTVEKHLHQILQGAEYNIEICPVTGGPCP</sequence>
<proteinExistence type="predicted"/>
<dbReference type="InterPro" id="IPR000836">
    <property type="entry name" value="PRTase_dom"/>
</dbReference>